<evidence type="ECO:0000256" key="2">
    <source>
        <dbReference type="SAM" id="Phobius"/>
    </source>
</evidence>
<feature type="transmembrane region" description="Helical" evidence="2">
    <location>
        <begin position="273"/>
        <end position="291"/>
    </location>
</feature>
<evidence type="ECO:0008006" key="5">
    <source>
        <dbReference type="Google" id="ProtNLM"/>
    </source>
</evidence>
<evidence type="ECO:0000313" key="3">
    <source>
        <dbReference type="EMBL" id="PIT90039.1"/>
    </source>
</evidence>
<evidence type="ECO:0000256" key="1">
    <source>
        <dbReference type="SAM" id="MobiDB-lite"/>
    </source>
</evidence>
<dbReference type="Proteomes" id="UP000231464">
    <property type="component" value="Unassembled WGS sequence"/>
</dbReference>
<keyword evidence="2" id="KW-1133">Transmembrane helix</keyword>
<feature type="compositionally biased region" description="Low complexity" evidence="1">
    <location>
        <begin position="313"/>
        <end position="324"/>
    </location>
</feature>
<organism evidence="3 4">
    <name type="scientific">Candidatus Kuenenbacteria bacterium CG10_big_fil_rev_8_21_14_0_10_36_11</name>
    <dbReference type="NCBI Taxonomy" id="1974618"/>
    <lineage>
        <taxon>Bacteria</taxon>
        <taxon>Candidatus Kueneniibacteriota</taxon>
    </lineage>
</organism>
<dbReference type="EMBL" id="PFBP01000010">
    <property type="protein sequence ID" value="PIT90039.1"/>
    <property type="molecule type" value="Genomic_DNA"/>
</dbReference>
<evidence type="ECO:0000313" key="4">
    <source>
        <dbReference type="Proteomes" id="UP000231464"/>
    </source>
</evidence>
<proteinExistence type="predicted"/>
<keyword evidence="2" id="KW-0472">Membrane</keyword>
<reference evidence="4" key="1">
    <citation type="submission" date="2017-09" db="EMBL/GenBank/DDBJ databases">
        <title>Depth-based differentiation of microbial function through sediment-hosted aquifers and enrichment of novel symbionts in the deep terrestrial subsurface.</title>
        <authorList>
            <person name="Probst A.J."/>
            <person name="Ladd B."/>
            <person name="Jarett J.K."/>
            <person name="Geller-Mcgrath D.E."/>
            <person name="Sieber C.M.K."/>
            <person name="Emerson J.B."/>
            <person name="Anantharaman K."/>
            <person name="Thomas B.C."/>
            <person name="Malmstrom R."/>
            <person name="Stieglmeier M."/>
            <person name="Klingl A."/>
            <person name="Woyke T."/>
            <person name="Ryan C.M."/>
            <person name="Banfield J.F."/>
        </authorList>
    </citation>
    <scope>NUCLEOTIDE SEQUENCE [LARGE SCALE GENOMIC DNA]</scope>
</reference>
<gene>
    <name evidence="3" type="ORF">COU23_00660</name>
</gene>
<name>A0A2M6WB62_9BACT</name>
<protein>
    <recommendedName>
        <fullName evidence="5">Bacterial Ig-like domain-containing protein</fullName>
    </recommendedName>
</protein>
<keyword evidence="2" id="KW-0812">Transmembrane</keyword>
<comment type="caution">
    <text evidence="3">The sequence shown here is derived from an EMBL/GenBank/DDBJ whole genome shotgun (WGS) entry which is preliminary data.</text>
</comment>
<accession>A0A2M6WB62</accession>
<feature type="region of interest" description="Disordered" evidence="1">
    <location>
        <begin position="304"/>
        <end position="324"/>
    </location>
</feature>
<sequence length="324" mass="36222">MNVLSQTKKISVLAQAFLFLSLTLAVFLLPKNTVLANTFNELIPLPVVEYPKNNAELVKPLTLSGLTISPTKVRVYLDNKSLGYAKNEIGFNGWLKFSLAINQNLEIGPHKIEFVADYYDKFSSATTTINITIVEKLRGPTLLAPVVNSETIKEQPWIVGVTPNDTQVEIYLDEQLNGLAEIKNDPNGTASFRYKPKQKLTPGAHTTKARVIDQNKNVSDFSNKIIIKITAPLGKVEPTVKGDESTGQKLENKILENKIIDEQNSLNNNWQRYLIGLIIIAAVAILVYLFIARRKNKNKQLNLFETKSSETPNTNNNSDQKNKN</sequence>
<dbReference type="AlphaFoldDB" id="A0A2M6WB62"/>